<organism evidence="3 4">
    <name type="scientific">Pristionchus fissidentatus</name>
    <dbReference type="NCBI Taxonomy" id="1538716"/>
    <lineage>
        <taxon>Eukaryota</taxon>
        <taxon>Metazoa</taxon>
        <taxon>Ecdysozoa</taxon>
        <taxon>Nematoda</taxon>
        <taxon>Chromadorea</taxon>
        <taxon>Rhabditida</taxon>
        <taxon>Rhabditina</taxon>
        <taxon>Diplogasteromorpha</taxon>
        <taxon>Diplogasteroidea</taxon>
        <taxon>Neodiplogasteridae</taxon>
        <taxon>Pristionchus</taxon>
    </lineage>
</organism>
<feature type="compositionally biased region" description="Basic and acidic residues" evidence="2">
    <location>
        <begin position="1327"/>
        <end position="1362"/>
    </location>
</feature>
<feature type="compositionally biased region" description="Basic and acidic residues" evidence="2">
    <location>
        <begin position="266"/>
        <end position="278"/>
    </location>
</feature>
<proteinExistence type="predicted"/>
<feature type="compositionally biased region" description="Basic and acidic residues" evidence="2">
    <location>
        <begin position="1024"/>
        <end position="1058"/>
    </location>
</feature>
<feature type="region of interest" description="Disordered" evidence="2">
    <location>
        <begin position="1524"/>
        <end position="1572"/>
    </location>
</feature>
<feature type="compositionally biased region" description="Basic and acidic residues" evidence="2">
    <location>
        <begin position="819"/>
        <end position="844"/>
    </location>
</feature>
<feature type="compositionally biased region" description="Basic and acidic residues" evidence="2">
    <location>
        <begin position="236"/>
        <end position="251"/>
    </location>
</feature>
<feature type="compositionally biased region" description="Acidic residues" evidence="2">
    <location>
        <begin position="1"/>
        <end position="44"/>
    </location>
</feature>
<feature type="compositionally biased region" description="Basic and acidic residues" evidence="2">
    <location>
        <begin position="967"/>
        <end position="979"/>
    </location>
</feature>
<evidence type="ECO:0000313" key="4">
    <source>
        <dbReference type="Proteomes" id="UP001432322"/>
    </source>
</evidence>
<feature type="coiled-coil region" evidence="1">
    <location>
        <begin position="1107"/>
        <end position="1134"/>
    </location>
</feature>
<keyword evidence="4" id="KW-1185">Reference proteome</keyword>
<dbReference type="EMBL" id="BTSY01000007">
    <property type="protein sequence ID" value="GMT35828.1"/>
    <property type="molecule type" value="Genomic_DNA"/>
</dbReference>
<feature type="region of interest" description="Disordered" evidence="2">
    <location>
        <begin position="1397"/>
        <end position="1493"/>
    </location>
</feature>
<feature type="compositionally biased region" description="Acidic residues" evidence="2">
    <location>
        <begin position="792"/>
        <end position="811"/>
    </location>
</feature>
<feature type="region of interest" description="Disordered" evidence="2">
    <location>
        <begin position="1"/>
        <end position="95"/>
    </location>
</feature>
<comment type="caution">
    <text evidence="3">The sequence shown here is derived from an EMBL/GenBank/DDBJ whole genome shotgun (WGS) entry which is preliminary data.</text>
</comment>
<feature type="compositionally biased region" description="Basic and acidic residues" evidence="2">
    <location>
        <begin position="1451"/>
        <end position="1465"/>
    </location>
</feature>
<reference evidence="3" key="1">
    <citation type="submission" date="2023-10" db="EMBL/GenBank/DDBJ databases">
        <title>Genome assembly of Pristionchus species.</title>
        <authorList>
            <person name="Yoshida K."/>
            <person name="Sommer R.J."/>
        </authorList>
    </citation>
    <scope>NUCLEOTIDE SEQUENCE</scope>
    <source>
        <strain evidence="3">RS5133</strain>
    </source>
</reference>
<dbReference type="PANTHER" id="PTHR48134">
    <property type="entry name" value="GLYCOPROTEIN 96-92-RELATED-RELATED"/>
    <property type="match status" value="1"/>
</dbReference>
<dbReference type="Proteomes" id="UP001432322">
    <property type="component" value="Unassembled WGS sequence"/>
</dbReference>
<feature type="non-terminal residue" evidence="3">
    <location>
        <position position="2179"/>
    </location>
</feature>
<feature type="region of interest" description="Disordered" evidence="2">
    <location>
        <begin position="1327"/>
        <end position="1365"/>
    </location>
</feature>
<evidence type="ECO:0000256" key="2">
    <source>
        <dbReference type="SAM" id="MobiDB-lite"/>
    </source>
</evidence>
<gene>
    <name evidence="3" type="ORF">PFISCL1PPCAC_27125</name>
</gene>
<feature type="compositionally biased region" description="Acidic residues" evidence="2">
    <location>
        <begin position="252"/>
        <end position="265"/>
    </location>
</feature>
<dbReference type="PANTHER" id="PTHR48134:SF2">
    <property type="entry name" value="OS04G0609100 PROTEIN"/>
    <property type="match status" value="1"/>
</dbReference>
<name>A0AAV5WYR0_9BILA</name>
<accession>A0AAV5WYR0</accession>
<feature type="compositionally biased region" description="Low complexity" evidence="2">
    <location>
        <begin position="1403"/>
        <end position="1414"/>
    </location>
</feature>
<evidence type="ECO:0000256" key="1">
    <source>
        <dbReference type="SAM" id="Coils"/>
    </source>
</evidence>
<keyword evidence="1" id="KW-0175">Coiled coil</keyword>
<feature type="compositionally biased region" description="Basic and acidic residues" evidence="2">
    <location>
        <begin position="208"/>
        <end position="222"/>
    </location>
</feature>
<feature type="region of interest" description="Disordered" evidence="2">
    <location>
        <begin position="967"/>
        <end position="1059"/>
    </location>
</feature>
<feature type="region of interest" description="Disordered" evidence="2">
    <location>
        <begin position="770"/>
        <end position="851"/>
    </location>
</feature>
<feature type="compositionally biased region" description="Acidic residues" evidence="2">
    <location>
        <begin position="223"/>
        <end position="235"/>
    </location>
</feature>
<feature type="non-terminal residue" evidence="3">
    <location>
        <position position="1"/>
    </location>
</feature>
<feature type="region of interest" description="Disordered" evidence="2">
    <location>
        <begin position="345"/>
        <end position="382"/>
    </location>
</feature>
<feature type="region of interest" description="Disordered" evidence="2">
    <location>
        <begin position="208"/>
        <end position="278"/>
    </location>
</feature>
<protein>
    <submittedName>
        <fullName evidence="3">Uncharacterized protein</fullName>
    </submittedName>
</protein>
<feature type="compositionally biased region" description="Acidic residues" evidence="2">
    <location>
        <begin position="366"/>
        <end position="382"/>
    </location>
</feature>
<sequence length="2179" mass="252715">RTEQEKEDEEETIEDEEEDDEEKEEEEEENVDEKEKEEEDEEVETSEKTVEETEEEEKEEEKNEEGSGEGAEVAEVIEEKKEEEPEESLIPLDALGDRDEFVRPTRRIRIAPNASLATSRLRTDNDLKRAGKNKDIRMALGYMQLWKKAHCSNEDSRGIVVDEPLDVEGDLLRARRRDTMIEKTFNKMKKKNEHDRLREKLKEEIREKMKKEKEEKEKKDAECDKEEVENSEERDDNGKKDEEKTEEKKEVEDAEKEEGEKEDEEKEKKDAEKARIMKENDEILRLAIAKVDEKLQKSVKTGEKHKTFFAVPGSSSVGVSAILQSITEDKERNLEEAKARKMLRKLIGAQEVDSGEKKKKSKKGEESEESEEEEDEDIELDEEIIKVTATKKSAREISAQQLESRVSSFHETEVLDLLGVRFAECDNDKLMPVATLEEQDEAEESRVDILSKTAVKKAEDGLRMEQRYRGKDALPRAITRFRRSEAIDSALLRESAISSQADSDLVTMEHQVIGFLTDSIHNTKREALLEKQMVDLEKNTDEIARSSSSPIMFYKRDPNTKSILGAHSIDYNARERWSKREDASSIAVGHKQGHLVRQQHERINEQRRKIFDGEAEAAITRLEPRVELPCPTKERQDLAKEKIMDRYCSQTRAHLLQAYSRFFDDEGRELNETERKGGDKVQWLRDQLSASNNRTRMNAREKMKKRKKNRDRLKAETSLNPLEKALTIVEYVKKTGVDVNKITRRENESSVPSLFDQLKDLNLKELEQKKEVEKTSSKPPLTIEEIDKRWAEEDEEEEEIKEETKEEEADTSMESVHTAGEDHDYLAERPKSSAVKEKEEKEAESPTTYVNHVVNMTRGGKTVSKVVRRPSNASLLMRNDAKVGNEKEDGKEEEKIVYTKMGEDGKLVKYVKIKKDKKKLNEDEKYQEMCKKHTVRHVTFAENHLDFVNPRKAASQLRKMEAESEMYRRIGRRMEKSEMTEEDKEELEDMIRDELEEEIFGPSTSGSKSDVKEEPEDPDLPITDAERRGALPTMEKGENAETKKEEEEEDENKKRERIPTMFPYTIERKGSYDVSKLRPFRNLKVCDTAEDIADFPWMTDDYDSISISKEERKLVELRTKLRRKMKEKADEEMERIRVPRFKLKSDENEKYISPFSSVWKDKLPSGLVNDLNIFRLIVRMSLNDDTISSEELAILRKKVNLSKRGFSEAIRTQMNQPPKAFKSLVQYAIECGERQVQREHDIAKIAKWQERIDARKIRRSRRKALLKRVKVTRRKYNARLGRKLRRTDWTLGDELKERLREKKLLPEERMKELISSRQMTHEMRRLNGMYEEDHRIHGEERREKDADEKEKEEEKRKRKMEETMSSALGRMAAGTSWDSPQMAGQSDTLEGVLSLFDDESDHSTSGSSSDSTSLPPSPYETESQREKRKARERSWTYSNDSDESDESFIDYGHDHWIGEQVHPPREITASPISPDEANPTVDGVPSQGEQLADALTSTPVPAVTPAKQEEQPRPFLTLAQRKAYFTEENEEDRKKKEEEEAKKRAEEEEAKKKEEKEKEELAEQKKKEDEVRRANYERIKEKKRLKEIIKMKSEMKYNRIMDEIDEDTREKQLKMFIDALMTSYRRSDAIQFILQSADEMAFSESRLKREIKEWEETAEMKRLSTTSHKYVSFKSLFEGKGMTVLRKGVKVERKRDAMSSLPDSILIEDLLDSMCTFIAGHVDEESVLSQLRMASGEQVNIRTVAPLSEKDEMLVKKSLAAVSAEEEEMVERTLRDTPYNTLSFIGSTVDGDILSATRDSISALDDATEDLRRKERAEVEAEIEEAAEELDDPNFKRPHLRRRNTADFDSVKEELRRRLGLTCLADVDSIEEAIIDDALARETTPDLEAVLDFAVEERAAPIFPRKAKTSNASAKRVSMSCGSGLISTSVLREISDQLKTVEKKAIEIKQEMIEEGEERIPSMTNDETDEKPEKEALLIASIDNKNLQEQFDGMRTIIDAARDEFERNLGEVCDEDSISKYLREDIWKDSNRSSKFQSLIDDAKKRKEKERRSLIDMGDITPRVFDLSATGQLERWVDDVFYVSPVSEAGKKMMKKMVARVNSRLHCQLALRKGEDGTKRIHPEIVMTWTFYETERSEVVHKCSPIPAHQWDSIEKLIKMAVKEKEEEGILSSDDEQKS</sequence>
<evidence type="ECO:0000313" key="3">
    <source>
        <dbReference type="EMBL" id="GMT35828.1"/>
    </source>
</evidence>
<feature type="compositionally biased region" description="Basic and acidic residues" evidence="2">
    <location>
        <begin position="1531"/>
        <end position="1572"/>
    </location>
</feature>